<evidence type="ECO:0000313" key="2">
    <source>
        <dbReference type="EMBL" id="PVH31055.1"/>
    </source>
</evidence>
<dbReference type="InterPro" id="IPR022059">
    <property type="entry name" value="DUF3615"/>
</dbReference>
<dbReference type="PANTHER" id="PTHR33326:SF49">
    <property type="entry name" value="GENOME ASSEMBLY, CHROMOSOME: II"/>
    <property type="match status" value="1"/>
</dbReference>
<protein>
    <recommendedName>
        <fullName evidence="1">DUF3615 domain-containing protein</fullName>
    </recommendedName>
</protein>
<dbReference type="AlphaFoldDB" id="A0A2T8I040"/>
<accession>A0A2T8I040</accession>
<evidence type="ECO:0000259" key="1">
    <source>
        <dbReference type="Pfam" id="PF12274"/>
    </source>
</evidence>
<sequence>MPPHRSGRRLRRRHELIARSRRPFKQQDGVSTLDIMIRKSLYWPDGKCMRSKSCAMQRNNDQMCRLVQALVDKYNEDHHLLVDLVYEVKDVLSCNPISEDGSCYYHLNFIANSKAIDDSDNSISNIFFAEAKHLNRGRHSEVFVCCFCKVNPIDKGQHCNGCTILGEIDMKHPDSSAELAAGHLDPHTQFGGQMEAIKDHWIESEDRLFTLRCLGPCIDDPRVIERLFTLPPGVTIVRD</sequence>
<dbReference type="PANTHER" id="PTHR33326">
    <property type="entry name" value="OS05G0543800 PROTEIN"/>
    <property type="match status" value="1"/>
</dbReference>
<dbReference type="EMBL" id="CM008054">
    <property type="protein sequence ID" value="PVH31055.1"/>
    <property type="molecule type" value="Genomic_DNA"/>
</dbReference>
<proteinExistence type="predicted"/>
<organism evidence="2">
    <name type="scientific">Panicum hallii</name>
    <dbReference type="NCBI Taxonomy" id="206008"/>
    <lineage>
        <taxon>Eukaryota</taxon>
        <taxon>Viridiplantae</taxon>
        <taxon>Streptophyta</taxon>
        <taxon>Embryophyta</taxon>
        <taxon>Tracheophyta</taxon>
        <taxon>Spermatophyta</taxon>
        <taxon>Magnoliopsida</taxon>
        <taxon>Liliopsida</taxon>
        <taxon>Poales</taxon>
        <taxon>Poaceae</taxon>
        <taxon>PACMAD clade</taxon>
        <taxon>Panicoideae</taxon>
        <taxon>Panicodae</taxon>
        <taxon>Paniceae</taxon>
        <taxon>Panicinae</taxon>
        <taxon>Panicum</taxon>
        <taxon>Panicum sect. Panicum</taxon>
    </lineage>
</organism>
<dbReference type="Pfam" id="PF12274">
    <property type="entry name" value="DUF3615"/>
    <property type="match status" value="1"/>
</dbReference>
<dbReference type="Gramene" id="PVH31055">
    <property type="protein sequence ID" value="PVH31055"/>
    <property type="gene ID" value="PAHAL_9G047000"/>
</dbReference>
<gene>
    <name evidence="2" type="ORF">PAHAL_9G047000</name>
</gene>
<dbReference type="Proteomes" id="UP000243499">
    <property type="component" value="Chromosome 9"/>
</dbReference>
<name>A0A2T8I040_9POAL</name>
<reference evidence="2" key="1">
    <citation type="submission" date="2018-04" db="EMBL/GenBank/DDBJ databases">
        <title>WGS assembly of Panicum hallii.</title>
        <authorList>
            <person name="Lovell J."/>
            <person name="Jenkins J."/>
            <person name="Lowry D."/>
            <person name="Mamidi S."/>
            <person name="Sreedasyam A."/>
            <person name="Weng X."/>
            <person name="Barry K."/>
            <person name="Bonette J."/>
            <person name="Campitelli B."/>
            <person name="Daum C."/>
            <person name="Gordon S."/>
            <person name="Gould B."/>
            <person name="Lipzen A."/>
            <person name="Macqueen A."/>
            <person name="Palacio-Mejia J."/>
            <person name="Plott C."/>
            <person name="Shakirov E."/>
            <person name="Shu S."/>
            <person name="Yoshinaga Y."/>
            <person name="Zane M."/>
            <person name="Rokhsar D."/>
            <person name="Grimwood J."/>
            <person name="Schmutz J."/>
            <person name="Juenger T."/>
        </authorList>
    </citation>
    <scope>NUCLEOTIDE SEQUENCE [LARGE SCALE GENOMIC DNA]</scope>
    <source>
        <strain evidence="2">FIL2</strain>
    </source>
</reference>
<feature type="domain" description="DUF3615" evidence="1">
    <location>
        <begin position="67"/>
        <end position="173"/>
    </location>
</feature>